<evidence type="ECO:0000313" key="11">
    <source>
        <dbReference type="EMBL" id="SUD98829.1"/>
    </source>
</evidence>
<evidence type="ECO:0000256" key="7">
    <source>
        <dbReference type="ARBA" id="ARBA00022840"/>
    </source>
</evidence>
<dbReference type="EMBL" id="UGVC01000005">
    <property type="protein sequence ID" value="SUD98829.1"/>
    <property type="molecule type" value="Genomic_DNA"/>
</dbReference>
<evidence type="ECO:0000256" key="6">
    <source>
        <dbReference type="ARBA" id="ARBA00022839"/>
    </source>
</evidence>
<dbReference type="GO" id="GO:0004386">
    <property type="term" value="F:helicase activity"/>
    <property type="evidence" value="ECO:0007669"/>
    <property type="project" value="UniProtKB-KW"/>
</dbReference>
<keyword evidence="10" id="KW-0472">Membrane</keyword>
<dbReference type="GO" id="GO:0003677">
    <property type="term" value="F:DNA binding"/>
    <property type="evidence" value="ECO:0007669"/>
    <property type="project" value="UniProtKB-KW"/>
</dbReference>
<accession>A0A379LR24</accession>
<evidence type="ECO:0000256" key="2">
    <source>
        <dbReference type="ARBA" id="ARBA00022741"/>
    </source>
</evidence>
<keyword evidence="4 11" id="KW-0378">Hydrolase</keyword>
<dbReference type="AlphaFoldDB" id="A0A379LR24"/>
<organism evidence="11 12">
    <name type="scientific">Psychrobacter phenylpyruvicus</name>
    <dbReference type="NCBI Taxonomy" id="29432"/>
    <lineage>
        <taxon>Bacteria</taxon>
        <taxon>Pseudomonadati</taxon>
        <taxon>Pseudomonadota</taxon>
        <taxon>Gammaproteobacteria</taxon>
        <taxon>Moraxellales</taxon>
        <taxon>Moraxellaceae</taxon>
        <taxon>Psychrobacter</taxon>
    </lineage>
</organism>
<dbReference type="SUPFAM" id="SSF52540">
    <property type="entry name" value="P-loop containing nucleoside triphosphate hydrolases"/>
    <property type="match status" value="1"/>
</dbReference>
<dbReference type="Gene3D" id="1.10.10.160">
    <property type="match status" value="1"/>
</dbReference>
<keyword evidence="12" id="KW-1185">Reference proteome</keyword>
<feature type="transmembrane region" description="Helical" evidence="10">
    <location>
        <begin position="338"/>
        <end position="358"/>
    </location>
</feature>
<evidence type="ECO:0000256" key="9">
    <source>
        <dbReference type="ARBA" id="ARBA00023204"/>
    </source>
</evidence>
<evidence type="ECO:0000256" key="1">
    <source>
        <dbReference type="ARBA" id="ARBA00022722"/>
    </source>
</evidence>
<reference evidence="11 12" key="1">
    <citation type="submission" date="2018-06" db="EMBL/GenBank/DDBJ databases">
        <authorList>
            <consortium name="Pathogen Informatics"/>
            <person name="Doyle S."/>
        </authorList>
    </citation>
    <scope>NUCLEOTIDE SEQUENCE [LARGE SCALE GENOMIC DNA]</scope>
    <source>
        <strain evidence="11 12">NCTC10526</strain>
    </source>
</reference>
<name>A0A379LR24_9GAMM</name>
<dbReference type="GO" id="GO:0006310">
    <property type="term" value="P:DNA recombination"/>
    <property type="evidence" value="ECO:0007669"/>
    <property type="project" value="TreeGrafter"/>
</dbReference>
<dbReference type="EC" id="3.1.11.5" evidence="11"/>
<proteinExistence type="predicted"/>
<protein>
    <submittedName>
        <fullName evidence="11">Exodeoxyribonuclease V gamma chain</fullName>
        <ecNumber evidence="11">3.1.11.5</ecNumber>
    </submittedName>
</protein>
<dbReference type="GO" id="GO:0005524">
    <property type="term" value="F:ATP binding"/>
    <property type="evidence" value="ECO:0007669"/>
    <property type="project" value="UniProtKB-KW"/>
</dbReference>
<keyword evidence="8" id="KW-0238">DNA-binding</keyword>
<dbReference type="GO" id="GO:0006281">
    <property type="term" value="P:DNA repair"/>
    <property type="evidence" value="ECO:0007669"/>
    <property type="project" value="UniProtKB-KW"/>
</dbReference>
<dbReference type="InterPro" id="IPR013986">
    <property type="entry name" value="DExx_box_DNA_helicase_dom_sf"/>
</dbReference>
<evidence type="ECO:0000313" key="12">
    <source>
        <dbReference type="Proteomes" id="UP000254123"/>
    </source>
</evidence>
<dbReference type="Gene3D" id="3.40.50.10930">
    <property type="match status" value="1"/>
</dbReference>
<keyword evidence="6" id="KW-0269">Exonuclease</keyword>
<evidence type="ECO:0000256" key="10">
    <source>
        <dbReference type="SAM" id="Phobius"/>
    </source>
</evidence>
<evidence type="ECO:0000256" key="5">
    <source>
        <dbReference type="ARBA" id="ARBA00022806"/>
    </source>
</evidence>
<keyword evidence="2" id="KW-0547">Nucleotide-binding</keyword>
<keyword evidence="9" id="KW-0234">DNA repair</keyword>
<keyword evidence="10" id="KW-1133">Transmembrane helix</keyword>
<evidence type="ECO:0000256" key="4">
    <source>
        <dbReference type="ARBA" id="ARBA00022801"/>
    </source>
</evidence>
<keyword evidence="3" id="KW-0227">DNA damage</keyword>
<keyword evidence="10" id="KW-0812">Transmembrane</keyword>
<dbReference type="PANTHER" id="PTHR30591">
    <property type="entry name" value="RECBCD ENZYME SUBUNIT RECC"/>
    <property type="match status" value="1"/>
</dbReference>
<keyword evidence="7" id="KW-0067">ATP-binding</keyword>
<keyword evidence="1" id="KW-0540">Nuclease</keyword>
<dbReference type="Pfam" id="PF04257">
    <property type="entry name" value="Exonuc_V_gamma"/>
    <property type="match status" value="1"/>
</dbReference>
<dbReference type="PANTHER" id="PTHR30591:SF1">
    <property type="entry name" value="RECBCD ENZYME SUBUNIT RECC"/>
    <property type="match status" value="1"/>
</dbReference>
<evidence type="ECO:0000256" key="3">
    <source>
        <dbReference type="ARBA" id="ARBA00022763"/>
    </source>
</evidence>
<gene>
    <name evidence="11" type="primary">recC_4</name>
    <name evidence="11" type="ORF">NCTC10526_02809</name>
</gene>
<dbReference type="GO" id="GO:0008854">
    <property type="term" value="F:exodeoxyribonuclease V activity"/>
    <property type="evidence" value="ECO:0007669"/>
    <property type="project" value="UniProtKB-EC"/>
</dbReference>
<keyword evidence="5" id="KW-0347">Helicase</keyword>
<dbReference type="InterPro" id="IPR027417">
    <property type="entry name" value="P-loop_NTPase"/>
</dbReference>
<evidence type="ECO:0000256" key="8">
    <source>
        <dbReference type="ARBA" id="ARBA00023125"/>
    </source>
</evidence>
<dbReference type="Proteomes" id="UP000254123">
    <property type="component" value="Unassembled WGS sequence"/>
</dbReference>
<sequence>MLIGIAFYKTSQKQEKPFMFKIIQSHRTENLVDELLVEYQSIQQSIFDPFVVIIPSMVLGDWLDKTIASRAGISTLVMTKFWGQYQWTLMQDVLNQHNAYLLQNNPDAKVLNVPEVAVLSPTVMQWRLFGYLTYYQQIIIEDDKHPVYPLLSPLIEEPQQGVEPDKAQQDARIWQLASDLARVFNRYLTHREDWLSLWSQNKPLNVETLIKEKDELSLRFDKYARVTPGWLVDHYVELETAQRYLWSQLFAVHQYRAQLEKTFWKALESNKADEQDQLPKVLRIFTIQQLPQTELDFLQRLSRYMDIILLHYNPSKLFWGILLINHGYSASGLLTLKAFFYVIMVTVCYLVWVSNPVIPLPCSLTYRVTSCMKMPLWIGRINLKMIGLRV</sequence>